<dbReference type="InterPro" id="IPR013830">
    <property type="entry name" value="SGNH_hydro"/>
</dbReference>
<dbReference type="EMBL" id="LCOY01000038">
    <property type="protein sequence ID" value="KKU87114.1"/>
    <property type="molecule type" value="Genomic_DNA"/>
</dbReference>
<dbReference type="InterPro" id="IPR036514">
    <property type="entry name" value="SGNH_hydro_sf"/>
</dbReference>
<dbReference type="GO" id="GO:0004622">
    <property type="term" value="F:phosphatidylcholine lysophospholipase activity"/>
    <property type="evidence" value="ECO:0007669"/>
    <property type="project" value="TreeGrafter"/>
</dbReference>
<dbReference type="Proteomes" id="UP000034739">
    <property type="component" value="Unassembled WGS sequence"/>
</dbReference>
<gene>
    <name evidence="2" type="ORF">UY16_C0038G0006</name>
</gene>
<accession>A0A0G1TZA8</accession>
<feature type="domain" description="SGNH hydrolase-type esterase" evidence="1">
    <location>
        <begin position="88"/>
        <end position="283"/>
    </location>
</feature>
<sequence length="300" mass="31728">MQFLLSLFAATVLAAETVLSPLADDALVAPPQAPTVSFGQLTTSVVPPQPEGQVLGAVVEEPAQVTPLQGVTLQAAPATKKNHYTIALLGDSMVDTLGPDFPALKDKLRALYPATSFTILNFGVGGTNIDYGLERVTNSYTYLSNPVPSVVSQRPDIVVVESFGYNPYSFDEGAIDKHWLAMAKVVDILKANIPGVKIVIAATIAPDAATFGDGAPGVAFAAQDKWERVDVIKKYLDNAVKFAASQKLPLADAFHPSLDGDGNGKDVYINAGDHIHYSDAGRALVAQKIADTIVANKLLE</sequence>
<dbReference type="CDD" id="cd00229">
    <property type="entry name" value="SGNH_hydrolase"/>
    <property type="match status" value="1"/>
</dbReference>
<dbReference type="InterPro" id="IPR051532">
    <property type="entry name" value="Ester_Hydrolysis_Enzymes"/>
</dbReference>
<dbReference type="Gene3D" id="3.40.50.1110">
    <property type="entry name" value="SGNH hydrolase"/>
    <property type="match status" value="1"/>
</dbReference>
<dbReference type="SUPFAM" id="SSF52266">
    <property type="entry name" value="SGNH hydrolase"/>
    <property type="match status" value="1"/>
</dbReference>
<dbReference type="AlphaFoldDB" id="A0A0G1TZA8"/>
<comment type="caution">
    <text evidence="2">The sequence shown here is derived from an EMBL/GenBank/DDBJ whole genome shotgun (WGS) entry which is preliminary data.</text>
</comment>
<reference evidence="2 3" key="1">
    <citation type="journal article" date="2015" name="Nature">
        <title>rRNA introns, odd ribosomes, and small enigmatic genomes across a large radiation of phyla.</title>
        <authorList>
            <person name="Brown C.T."/>
            <person name="Hug L.A."/>
            <person name="Thomas B.C."/>
            <person name="Sharon I."/>
            <person name="Castelle C.J."/>
            <person name="Singh A."/>
            <person name="Wilkins M.J."/>
            <person name="Williams K.H."/>
            <person name="Banfield J.F."/>
        </authorList>
    </citation>
    <scope>NUCLEOTIDE SEQUENCE [LARGE SCALE GENOMIC DNA]</scope>
</reference>
<organism evidence="2 3">
    <name type="scientific">Candidatus Gottesmanbacteria bacterium GW2011_GWA2_47_9</name>
    <dbReference type="NCBI Taxonomy" id="1618445"/>
    <lineage>
        <taxon>Bacteria</taxon>
        <taxon>Candidatus Gottesmaniibacteriota</taxon>
    </lineage>
</organism>
<evidence type="ECO:0000313" key="3">
    <source>
        <dbReference type="Proteomes" id="UP000034739"/>
    </source>
</evidence>
<name>A0A0G1TZA8_9BACT</name>
<protein>
    <recommendedName>
        <fullName evidence="1">SGNH hydrolase-type esterase domain-containing protein</fullName>
    </recommendedName>
</protein>
<dbReference type="PANTHER" id="PTHR30383">
    <property type="entry name" value="THIOESTERASE 1/PROTEASE 1/LYSOPHOSPHOLIPASE L1"/>
    <property type="match status" value="1"/>
</dbReference>
<proteinExistence type="predicted"/>
<dbReference type="Pfam" id="PF13472">
    <property type="entry name" value="Lipase_GDSL_2"/>
    <property type="match status" value="1"/>
</dbReference>
<evidence type="ECO:0000313" key="2">
    <source>
        <dbReference type="EMBL" id="KKU87114.1"/>
    </source>
</evidence>
<evidence type="ECO:0000259" key="1">
    <source>
        <dbReference type="Pfam" id="PF13472"/>
    </source>
</evidence>
<dbReference type="PANTHER" id="PTHR30383:SF5">
    <property type="entry name" value="SGNH HYDROLASE-TYPE ESTERASE DOMAIN-CONTAINING PROTEIN"/>
    <property type="match status" value="1"/>
</dbReference>